<dbReference type="EMBL" id="FLTS01000001">
    <property type="protein sequence ID" value="SBV35987.1"/>
    <property type="molecule type" value="Genomic_DNA"/>
</dbReference>
<gene>
    <name evidence="1" type="ORF">STPYR_10917</name>
</gene>
<proteinExistence type="predicted"/>
<reference evidence="1" key="1">
    <citation type="submission" date="2016-03" db="EMBL/GenBank/DDBJ databases">
        <authorList>
            <person name="Ploux O."/>
        </authorList>
    </citation>
    <scope>NUCLEOTIDE SEQUENCE</scope>
    <source>
        <strain evidence="1">UC10</strain>
    </source>
</reference>
<name>A0A1Y5Q7X8_9GAMM</name>
<organism evidence="1">
    <name type="scientific">uncultured Stenotrophomonas sp</name>
    <dbReference type="NCBI Taxonomy" id="165438"/>
    <lineage>
        <taxon>Bacteria</taxon>
        <taxon>Pseudomonadati</taxon>
        <taxon>Pseudomonadota</taxon>
        <taxon>Gammaproteobacteria</taxon>
        <taxon>Lysobacterales</taxon>
        <taxon>Lysobacteraceae</taxon>
        <taxon>Stenotrophomonas</taxon>
        <taxon>environmental samples</taxon>
    </lineage>
</organism>
<accession>A0A1Y5Q7X8</accession>
<dbReference type="AlphaFoldDB" id="A0A1Y5Q7X8"/>
<sequence>MSALSSFAVLVWNTPSQSWEIWSDGYDTYSAANRDAADLCNSGRHAIVRRSPVVFPAAQVAA</sequence>
<evidence type="ECO:0000313" key="1">
    <source>
        <dbReference type="EMBL" id="SBV35987.1"/>
    </source>
</evidence>
<protein>
    <submittedName>
        <fullName evidence="1">Uncharacterized protein</fullName>
    </submittedName>
</protein>